<name>A0A401ZN37_9CHLR</name>
<accession>A0A401ZN37</accession>
<dbReference type="Proteomes" id="UP000287224">
    <property type="component" value="Unassembled WGS sequence"/>
</dbReference>
<dbReference type="AlphaFoldDB" id="A0A401ZN37"/>
<dbReference type="EMBL" id="BIFQ01000002">
    <property type="protein sequence ID" value="GCE08272.1"/>
    <property type="molecule type" value="Genomic_DNA"/>
</dbReference>
<organism evidence="1 2">
    <name type="scientific">Dictyobacter aurantiacus</name>
    <dbReference type="NCBI Taxonomy" id="1936993"/>
    <lineage>
        <taxon>Bacteria</taxon>
        <taxon>Bacillati</taxon>
        <taxon>Chloroflexota</taxon>
        <taxon>Ktedonobacteria</taxon>
        <taxon>Ktedonobacterales</taxon>
        <taxon>Dictyobacteraceae</taxon>
        <taxon>Dictyobacter</taxon>
    </lineage>
</organism>
<keyword evidence="2" id="KW-1185">Reference proteome</keyword>
<protein>
    <submittedName>
        <fullName evidence="1">Uncharacterized protein</fullName>
    </submittedName>
</protein>
<gene>
    <name evidence="1" type="ORF">KDAU_56010</name>
</gene>
<reference evidence="2" key="1">
    <citation type="submission" date="2018-12" db="EMBL/GenBank/DDBJ databases">
        <title>Tengunoibacter tsumagoiensis gen. nov., sp. nov., Dictyobacter kobayashii sp. nov., D. alpinus sp. nov., and D. joshuensis sp. nov. and description of Dictyobacteraceae fam. nov. within the order Ktedonobacterales isolated from Tengu-no-mugimeshi.</title>
        <authorList>
            <person name="Wang C.M."/>
            <person name="Zheng Y."/>
            <person name="Sakai Y."/>
            <person name="Toyoda A."/>
            <person name="Minakuchi Y."/>
            <person name="Abe K."/>
            <person name="Yokota A."/>
            <person name="Yabe S."/>
        </authorList>
    </citation>
    <scope>NUCLEOTIDE SEQUENCE [LARGE SCALE GENOMIC DNA]</scope>
    <source>
        <strain evidence="2">S-27</strain>
    </source>
</reference>
<sequence length="103" mass="11145">MRVRNIRVWGTAWAEMGATRSGIVGGRGLPSLALAAQTTAEGRPYRGIAVLGDVSYAGSYHVGERFVLWGRVFWCAALPFCERLNVGFPSGWRACISGKDGLK</sequence>
<proteinExistence type="predicted"/>
<evidence type="ECO:0000313" key="2">
    <source>
        <dbReference type="Proteomes" id="UP000287224"/>
    </source>
</evidence>
<comment type="caution">
    <text evidence="1">The sequence shown here is derived from an EMBL/GenBank/DDBJ whole genome shotgun (WGS) entry which is preliminary data.</text>
</comment>
<evidence type="ECO:0000313" key="1">
    <source>
        <dbReference type="EMBL" id="GCE08272.1"/>
    </source>
</evidence>